<name>A0A6G0Y607_APHCR</name>
<feature type="non-terminal residue" evidence="1">
    <location>
        <position position="1"/>
    </location>
</feature>
<dbReference type="EMBL" id="VUJU01005928">
    <property type="protein sequence ID" value="KAF0749907.1"/>
    <property type="molecule type" value="Genomic_DNA"/>
</dbReference>
<keyword evidence="2" id="KW-1185">Reference proteome</keyword>
<evidence type="ECO:0000313" key="2">
    <source>
        <dbReference type="Proteomes" id="UP000478052"/>
    </source>
</evidence>
<dbReference type="OrthoDB" id="10568671at2759"/>
<reference evidence="1 2" key="1">
    <citation type="submission" date="2019-08" db="EMBL/GenBank/DDBJ databases">
        <title>Whole genome of Aphis craccivora.</title>
        <authorList>
            <person name="Voronova N.V."/>
            <person name="Shulinski R.S."/>
            <person name="Bandarenka Y.V."/>
            <person name="Zhorov D.G."/>
            <person name="Warner D."/>
        </authorList>
    </citation>
    <scope>NUCLEOTIDE SEQUENCE [LARGE SCALE GENOMIC DNA]</scope>
    <source>
        <strain evidence="1">180601</strain>
        <tissue evidence="1">Whole Body</tissue>
    </source>
</reference>
<sequence>LVYLIKNTIKRKKITDVTNEYYISKNKIIIISLFAEHSTYFTALSSLASFSPCSNDIDFCLFLASFSTVVASSLRSICVPTNRNGIFLTFSLTFSNEDGETTEKQTRNTSVCG</sequence>
<evidence type="ECO:0000313" key="1">
    <source>
        <dbReference type="EMBL" id="KAF0749907.1"/>
    </source>
</evidence>
<comment type="caution">
    <text evidence="1">The sequence shown here is derived from an EMBL/GenBank/DDBJ whole genome shotgun (WGS) entry which is preliminary data.</text>
</comment>
<protein>
    <submittedName>
        <fullName evidence="1">Putative secreted protein</fullName>
    </submittedName>
</protein>
<dbReference type="Proteomes" id="UP000478052">
    <property type="component" value="Unassembled WGS sequence"/>
</dbReference>
<organism evidence="1 2">
    <name type="scientific">Aphis craccivora</name>
    <name type="common">Cowpea aphid</name>
    <dbReference type="NCBI Taxonomy" id="307492"/>
    <lineage>
        <taxon>Eukaryota</taxon>
        <taxon>Metazoa</taxon>
        <taxon>Ecdysozoa</taxon>
        <taxon>Arthropoda</taxon>
        <taxon>Hexapoda</taxon>
        <taxon>Insecta</taxon>
        <taxon>Pterygota</taxon>
        <taxon>Neoptera</taxon>
        <taxon>Paraneoptera</taxon>
        <taxon>Hemiptera</taxon>
        <taxon>Sternorrhyncha</taxon>
        <taxon>Aphidomorpha</taxon>
        <taxon>Aphidoidea</taxon>
        <taxon>Aphididae</taxon>
        <taxon>Aphidini</taxon>
        <taxon>Aphis</taxon>
        <taxon>Aphis</taxon>
    </lineage>
</organism>
<feature type="non-terminal residue" evidence="1">
    <location>
        <position position="113"/>
    </location>
</feature>
<dbReference type="AlphaFoldDB" id="A0A6G0Y607"/>
<proteinExistence type="predicted"/>
<gene>
    <name evidence="1" type="ORF">FWK35_00026032</name>
</gene>
<accession>A0A6G0Y607</accession>